<proteinExistence type="predicted"/>
<dbReference type="InterPro" id="IPR036849">
    <property type="entry name" value="Enolase-like_C_sf"/>
</dbReference>
<dbReference type="InterPro" id="IPR034593">
    <property type="entry name" value="DgoD-like"/>
</dbReference>
<protein>
    <recommendedName>
        <fullName evidence="2">Mandelate racemase/muconate lactonizing enzyme C-terminal domain-containing protein</fullName>
    </recommendedName>
</protein>
<dbReference type="Pfam" id="PF13378">
    <property type="entry name" value="MR_MLE_C"/>
    <property type="match status" value="1"/>
</dbReference>
<feature type="domain" description="Mandelate racemase/muconate lactonizing enzyme C-terminal" evidence="2">
    <location>
        <begin position="127"/>
        <end position="232"/>
    </location>
</feature>
<dbReference type="Gene3D" id="3.20.20.120">
    <property type="entry name" value="Enolase-like C-terminal domain"/>
    <property type="match status" value="1"/>
</dbReference>
<dbReference type="PANTHER" id="PTHR48080:SF2">
    <property type="entry name" value="D-GALACTONATE DEHYDRATASE"/>
    <property type="match status" value="1"/>
</dbReference>
<dbReference type="SUPFAM" id="SSF54826">
    <property type="entry name" value="Enolase N-terminal domain-like"/>
    <property type="match status" value="1"/>
</dbReference>
<dbReference type="PANTHER" id="PTHR48080">
    <property type="entry name" value="D-GALACTONATE DEHYDRATASE-RELATED"/>
    <property type="match status" value="1"/>
</dbReference>
<name>A0A381UCP4_9ZZZZ</name>
<dbReference type="CDD" id="cd03316">
    <property type="entry name" value="MR_like"/>
    <property type="match status" value="1"/>
</dbReference>
<dbReference type="AlphaFoldDB" id="A0A381UCP4"/>
<organism evidence="3">
    <name type="scientific">marine metagenome</name>
    <dbReference type="NCBI Taxonomy" id="408172"/>
    <lineage>
        <taxon>unclassified sequences</taxon>
        <taxon>metagenomes</taxon>
        <taxon>ecological metagenomes</taxon>
    </lineage>
</organism>
<gene>
    <name evidence="3" type="ORF">METZ01_LOCUS78222</name>
</gene>
<keyword evidence="1" id="KW-0456">Lyase</keyword>
<sequence length="381" mass="42510">MKISDVRTVIVGNPWKNWIFVVVETDDGLIGIGEATGGSETQPRVAAIQEIKHLVIGMDPRNVHEIFHKLYLTAFLKVTQAMAGIEMACWDILGKSLGVPVYTLLGGKVRDNVRVYANGWYSGERTPEGFAEKASEVVAKGYTALKFDPFGDAHMQMSRKETNEAKALIGAVREAVGDDVDILIEAHDRFSTYAAIEIGNWLKDYDVTWFETPVLSTDVSALVEVARRIPVRMIAGERMHAIHEFGEFLSHNVTDVINPEPLGVGGIWRSLQIAGIAEAHHAEIALHNAESPFKTMVALHIDAVTPNVFIQECFDDFLEPWVPEVLSGFLRVENGYLRMPDAPGIGVELNEDEAKKHPYGRSNFLRMFRPGWEKRDTAQRE</sequence>
<dbReference type="SUPFAM" id="SSF51604">
    <property type="entry name" value="Enolase C-terminal domain-like"/>
    <property type="match status" value="1"/>
</dbReference>
<dbReference type="SFLD" id="SFLDS00001">
    <property type="entry name" value="Enolase"/>
    <property type="match status" value="1"/>
</dbReference>
<reference evidence="3" key="1">
    <citation type="submission" date="2018-05" db="EMBL/GenBank/DDBJ databases">
        <authorList>
            <person name="Lanie J.A."/>
            <person name="Ng W.-L."/>
            <person name="Kazmierczak K.M."/>
            <person name="Andrzejewski T.M."/>
            <person name="Davidsen T.M."/>
            <person name="Wayne K.J."/>
            <person name="Tettelin H."/>
            <person name="Glass J.I."/>
            <person name="Rusch D."/>
            <person name="Podicherti R."/>
            <person name="Tsui H.-C.T."/>
            <person name="Winkler M.E."/>
        </authorList>
    </citation>
    <scope>NUCLEOTIDE SEQUENCE</scope>
</reference>
<evidence type="ECO:0000256" key="1">
    <source>
        <dbReference type="ARBA" id="ARBA00023239"/>
    </source>
</evidence>
<evidence type="ECO:0000259" key="2">
    <source>
        <dbReference type="SMART" id="SM00922"/>
    </source>
</evidence>
<dbReference type="SMART" id="SM00922">
    <property type="entry name" value="MR_MLE"/>
    <property type="match status" value="1"/>
</dbReference>
<dbReference type="InterPro" id="IPR013342">
    <property type="entry name" value="Mandelate_racemase_C"/>
</dbReference>
<dbReference type="InterPro" id="IPR029017">
    <property type="entry name" value="Enolase-like_N"/>
</dbReference>
<dbReference type="InterPro" id="IPR029065">
    <property type="entry name" value="Enolase_C-like"/>
</dbReference>
<accession>A0A381UCP4</accession>
<dbReference type="EMBL" id="UINC01006083">
    <property type="protein sequence ID" value="SVA25368.1"/>
    <property type="molecule type" value="Genomic_DNA"/>
</dbReference>
<dbReference type="Pfam" id="PF02746">
    <property type="entry name" value="MR_MLE_N"/>
    <property type="match status" value="1"/>
</dbReference>
<dbReference type="Gene3D" id="3.30.390.10">
    <property type="entry name" value="Enolase-like, N-terminal domain"/>
    <property type="match status" value="1"/>
</dbReference>
<evidence type="ECO:0000313" key="3">
    <source>
        <dbReference type="EMBL" id="SVA25368.1"/>
    </source>
</evidence>
<dbReference type="InterPro" id="IPR013341">
    <property type="entry name" value="Mandelate_racemase_N_dom"/>
</dbReference>
<dbReference type="GO" id="GO:0016829">
    <property type="term" value="F:lyase activity"/>
    <property type="evidence" value="ECO:0007669"/>
    <property type="project" value="UniProtKB-KW"/>
</dbReference>